<evidence type="ECO:0000313" key="10">
    <source>
        <dbReference type="EMBL" id="MDK2126875.1"/>
    </source>
</evidence>
<keyword evidence="3" id="KW-0813">Transport</keyword>
<accession>A0ABT7E3J5</accession>
<feature type="domain" description="ABC transmembrane type-2" evidence="9">
    <location>
        <begin position="141"/>
        <end position="385"/>
    </location>
</feature>
<dbReference type="EMBL" id="JARRAF010000059">
    <property type="protein sequence ID" value="MDK2126875.1"/>
    <property type="molecule type" value="Genomic_DNA"/>
</dbReference>
<protein>
    <submittedName>
        <fullName evidence="10">ABC transporter permease</fullName>
    </submittedName>
</protein>
<dbReference type="Proteomes" id="UP001172778">
    <property type="component" value="Unassembled WGS sequence"/>
</dbReference>
<feature type="transmembrane region" description="Helical" evidence="8">
    <location>
        <begin position="190"/>
        <end position="215"/>
    </location>
</feature>
<dbReference type="RefSeq" id="WP_284103196.1">
    <property type="nucleotide sequence ID" value="NZ_JARRAF010000059.1"/>
</dbReference>
<comment type="similarity">
    <text evidence="2">Belongs to the ABC-2 integral membrane protein family.</text>
</comment>
<evidence type="ECO:0000259" key="9">
    <source>
        <dbReference type="PROSITE" id="PS51012"/>
    </source>
</evidence>
<keyword evidence="7 8" id="KW-0472">Membrane</keyword>
<comment type="caution">
    <text evidence="10">The sequence shown here is derived from an EMBL/GenBank/DDBJ whole genome shotgun (WGS) entry which is preliminary data.</text>
</comment>
<evidence type="ECO:0000313" key="11">
    <source>
        <dbReference type="Proteomes" id="UP001172778"/>
    </source>
</evidence>
<keyword evidence="11" id="KW-1185">Reference proteome</keyword>
<evidence type="ECO:0000256" key="3">
    <source>
        <dbReference type="ARBA" id="ARBA00022448"/>
    </source>
</evidence>
<evidence type="ECO:0000256" key="7">
    <source>
        <dbReference type="ARBA" id="ARBA00023136"/>
    </source>
</evidence>
<dbReference type="Gene3D" id="3.40.1710.10">
    <property type="entry name" value="abc type-2 transporter like domain"/>
    <property type="match status" value="1"/>
</dbReference>
<evidence type="ECO:0000256" key="6">
    <source>
        <dbReference type="ARBA" id="ARBA00022989"/>
    </source>
</evidence>
<keyword evidence="5 8" id="KW-0812">Transmembrane</keyword>
<sequence length="387" mass="41961">MQFLLTLRDWMRPMLALTRKELTQLWRDRVLLLFLVYAFTVDIYLAGSGVTLQVSHARTVISNADHGVAARELTGRLVEPTFRVDAQAHTQAQALAELDRGGAMLALDIPPRFSADLAAGRQTTIGLWADTSNSVQGFMAASYITRVVSRFGIETGLSQALGQGAGVAAGSLPTVDNRIRAWYNPNQDDAWFMSLSQLLNIITVFAILLPAAAAVREKERGTVEQLLVSPLSPVQILLPKVLAMGGAILLAILLSLGFVLWPIFDVPCRGSLGLFFGLSALYVFSTAGLGLFIATVARNQAQVGMLTILLLAPMLFLSGAWTPPEAMPPWLAHAMVISPLHHFMDIAFGVMLKGQTAAALLRPIATLSVIGCLLFGFGLYRFRRQFG</sequence>
<dbReference type="InterPro" id="IPR013525">
    <property type="entry name" value="ABC2_TM"/>
</dbReference>
<dbReference type="PANTHER" id="PTHR30294:SF47">
    <property type="entry name" value="INNER MEMBRANE TRANSPORT PERMEASE YHHJ"/>
    <property type="match status" value="1"/>
</dbReference>
<gene>
    <name evidence="10" type="ORF">PZA18_22795</name>
</gene>
<feature type="transmembrane region" description="Helical" evidence="8">
    <location>
        <begin position="303"/>
        <end position="324"/>
    </location>
</feature>
<evidence type="ECO:0000256" key="2">
    <source>
        <dbReference type="ARBA" id="ARBA00007783"/>
    </source>
</evidence>
<reference evidence="10" key="1">
    <citation type="submission" date="2023-03" db="EMBL/GenBank/DDBJ databases">
        <title>Chitinimonas shenzhenensis gen. nov., sp. nov., a novel member of family Burkholderiaceae isolated from activated sludge collected in Shen Zhen, China.</title>
        <authorList>
            <person name="Wang X."/>
        </authorList>
    </citation>
    <scope>NUCLEOTIDE SEQUENCE</scope>
    <source>
        <strain evidence="10">DQS-5</strain>
    </source>
</reference>
<dbReference type="InterPro" id="IPR047817">
    <property type="entry name" value="ABC2_TM_bact-type"/>
</dbReference>
<keyword evidence="6 8" id="KW-1133">Transmembrane helix</keyword>
<evidence type="ECO:0000256" key="5">
    <source>
        <dbReference type="ARBA" id="ARBA00022692"/>
    </source>
</evidence>
<dbReference type="PANTHER" id="PTHR30294">
    <property type="entry name" value="MEMBRANE COMPONENT OF ABC TRANSPORTER YHHJ-RELATED"/>
    <property type="match status" value="1"/>
</dbReference>
<organism evidence="10 11">
    <name type="scientific">Parachitinimonas caeni</name>
    <dbReference type="NCBI Taxonomy" id="3031301"/>
    <lineage>
        <taxon>Bacteria</taxon>
        <taxon>Pseudomonadati</taxon>
        <taxon>Pseudomonadota</taxon>
        <taxon>Betaproteobacteria</taxon>
        <taxon>Neisseriales</taxon>
        <taxon>Chitinibacteraceae</taxon>
        <taxon>Parachitinimonas</taxon>
    </lineage>
</organism>
<proteinExistence type="inferred from homology"/>
<dbReference type="InterPro" id="IPR051449">
    <property type="entry name" value="ABC-2_transporter_component"/>
</dbReference>
<evidence type="ECO:0000256" key="1">
    <source>
        <dbReference type="ARBA" id="ARBA00004651"/>
    </source>
</evidence>
<keyword evidence="4" id="KW-1003">Cell membrane</keyword>
<comment type="subcellular location">
    <subcellularLocation>
        <location evidence="1">Cell membrane</location>
        <topology evidence="1">Multi-pass membrane protein</topology>
    </subcellularLocation>
</comment>
<name>A0ABT7E3J5_9NEIS</name>
<feature type="transmembrane region" description="Helical" evidence="8">
    <location>
        <begin position="364"/>
        <end position="382"/>
    </location>
</feature>
<evidence type="ECO:0000256" key="4">
    <source>
        <dbReference type="ARBA" id="ARBA00022475"/>
    </source>
</evidence>
<dbReference type="PROSITE" id="PS51012">
    <property type="entry name" value="ABC_TM2"/>
    <property type="match status" value="1"/>
</dbReference>
<feature type="transmembrane region" description="Helical" evidence="8">
    <location>
        <begin position="273"/>
        <end position="296"/>
    </location>
</feature>
<feature type="transmembrane region" description="Helical" evidence="8">
    <location>
        <begin position="236"/>
        <end position="261"/>
    </location>
</feature>
<evidence type="ECO:0000256" key="8">
    <source>
        <dbReference type="SAM" id="Phobius"/>
    </source>
</evidence>
<dbReference type="Pfam" id="PF12698">
    <property type="entry name" value="ABC2_membrane_3"/>
    <property type="match status" value="1"/>
</dbReference>